<evidence type="ECO:0000313" key="1">
    <source>
        <dbReference type="Proteomes" id="UP001652628"/>
    </source>
</evidence>
<gene>
    <name evidence="2" type="primary">LOC139354384</name>
</gene>
<evidence type="ECO:0008006" key="3">
    <source>
        <dbReference type="Google" id="ProtNLM"/>
    </source>
</evidence>
<dbReference type="Gene3D" id="3.60.10.10">
    <property type="entry name" value="Endonuclease/exonuclease/phosphatase"/>
    <property type="match status" value="2"/>
</dbReference>
<dbReference type="RefSeq" id="XP_070854712.1">
    <property type="nucleotide sequence ID" value="XM_070998611.1"/>
</dbReference>
<dbReference type="GeneID" id="139354384"/>
<evidence type="ECO:0000313" key="2">
    <source>
        <dbReference type="RefSeq" id="XP_070854712.1"/>
    </source>
</evidence>
<reference evidence="2" key="1">
    <citation type="submission" date="2025-08" db="UniProtKB">
        <authorList>
            <consortium name="RefSeq"/>
        </authorList>
    </citation>
    <scope>IDENTIFICATION</scope>
</reference>
<name>A0ABM4TXM6_DROSZ</name>
<accession>A0ABM4TXM6</accession>
<dbReference type="InterPro" id="IPR036691">
    <property type="entry name" value="Endo/exonu/phosph_ase_sf"/>
</dbReference>
<keyword evidence="1" id="KW-1185">Reference proteome</keyword>
<proteinExistence type="predicted"/>
<protein>
    <recommendedName>
        <fullName evidence="3">Endonuclease/exonuclease/phosphatase domain-containing protein</fullName>
    </recommendedName>
</protein>
<organism evidence="1 2">
    <name type="scientific">Drosophila suzukii</name>
    <name type="common">Spotted-wing drosophila fruit fly</name>
    <dbReference type="NCBI Taxonomy" id="28584"/>
    <lineage>
        <taxon>Eukaryota</taxon>
        <taxon>Metazoa</taxon>
        <taxon>Ecdysozoa</taxon>
        <taxon>Arthropoda</taxon>
        <taxon>Hexapoda</taxon>
        <taxon>Insecta</taxon>
        <taxon>Pterygota</taxon>
        <taxon>Neoptera</taxon>
        <taxon>Endopterygota</taxon>
        <taxon>Diptera</taxon>
        <taxon>Brachycera</taxon>
        <taxon>Muscomorpha</taxon>
        <taxon>Ephydroidea</taxon>
        <taxon>Drosophilidae</taxon>
        <taxon>Drosophila</taxon>
        <taxon>Sophophora</taxon>
    </lineage>
</organism>
<dbReference type="Proteomes" id="UP001652628">
    <property type="component" value="Chromosome 2"/>
</dbReference>
<sequence length="281" mass="31239">MVKVIQLNLNHCRAAQDHLAQTVIEEQAEVAKLSEPYKDRNEGVWQHSSDGGAAIWSSGQPPVHLSQRTSRTGYTRAKINGITFYSCYIAPSVHISEFRTIMQDIADDARGNRPTFIKSGRESIIDLTFASLELARNCVWRVSDIYTHSDHALIITQTSPRLPAPSSRQTTYKAHTLNTVSLLAHMEGVCVTGDANTCARNIADRVKEACDLSMEKATKGGNGRRPVPWWNDEIGSATLHRMGISDYLIELEADYFEDTLLTYSSDVEEHEYQVTGGVPQG</sequence>
<dbReference type="SUPFAM" id="SSF56219">
    <property type="entry name" value="DNase I-like"/>
    <property type="match status" value="1"/>
</dbReference>